<reference evidence="2 3" key="1">
    <citation type="journal article" date="2013" name="Nat. Genet.">
        <title>The genome of the hydatid tapeworm Echinococcus granulosus.</title>
        <authorList>
            <person name="Zheng H."/>
            <person name="Zhang W."/>
            <person name="Zhang L."/>
            <person name="Zhang Z."/>
            <person name="Li J."/>
            <person name="Lu G."/>
            <person name="Zhu Y."/>
            <person name="Wang Y."/>
            <person name="Huang Y."/>
            <person name="Liu J."/>
            <person name="Kang H."/>
            <person name="Chen J."/>
            <person name="Wang L."/>
            <person name="Chen A."/>
            <person name="Yu S."/>
            <person name="Gao Z."/>
            <person name="Jin L."/>
            <person name="Gu W."/>
            <person name="Wang Z."/>
            <person name="Zhao L."/>
            <person name="Shi B."/>
            <person name="Wen H."/>
            <person name="Lin R."/>
            <person name="Jones M.K."/>
            <person name="Brejova B."/>
            <person name="Vinar T."/>
            <person name="Zhao G."/>
            <person name="McManus D.P."/>
            <person name="Chen Z."/>
            <person name="Zhou Y."/>
            <person name="Wang S."/>
        </authorList>
    </citation>
    <scope>NUCLEOTIDE SEQUENCE [LARGE SCALE GENOMIC DNA]</scope>
</reference>
<dbReference type="RefSeq" id="XP_024345063.1">
    <property type="nucleotide sequence ID" value="XM_024500523.1"/>
</dbReference>
<keyword evidence="1" id="KW-0472">Membrane</keyword>
<proteinExistence type="predicted"/>
<protein>
    <submittedName>
        <fullName evidence="2">Uncharacterized protein</fullName>
    </submittedName>
</protein>
<feature type="transmembrane region" description="Helical" evidence="1">
    <location>
        <begin position="40"/>
        <end position="60"/>
    </location>
</feature>
<comment type="caution">
    <text evidence="2">The sequence shown here is derived from an EMBL/GenBank/DDBJ whole genome shotgun (WGS) entry which is preliminary data.</text>
</comment>
<dbReference type="AlphaFoldDB" id="W6U6A1"/>
<dbReference type="EMBL" id="APAU02000712">
    <property type="protein sequence ID" value="EUB53867.1"/>
    <property type="molecule type" value="Genomic_DNA"/>
</dbReference>
<evidence type="ECO:0000256" key="1">
    <source>
        <dbReference type="SAM" id="Phobius"/>
    </source>
</evidence>
<keyword evidence="1" id="KW-0812">Transmembrane</keyword>
<organism evidence="2 3">
    <name type="scientific">Echinococcus granulosus</name>
    <name type="common">Hydatid tapeworm</name>
    <dbReference type="NCBI Taxonomy" id="6210"/>
    <lineage>
        <taxon>Eukaryota</taxon>
        <taxon>Metazoa</taxon>
        <taxon>Spiralia</taxon>
        <taxon>Lophotrochozoa</taxon>
        <taxon>Platyhelminthes</taxon>
        <taxon>Cestoda</taxon>
        <taxon>Eucestoda</taxon>
        <taxon>Cyclophyllidea</taxon>
        <taxon>Taeniidae</taxon>
        <taxon>Echinococcus</taxon>
        <taxon>Echinococcus granulosus group</taxon>
    </lineage>
</organism>
<evidence type="ECO:0000313" key="2">
    <source>
        <dbReference type="EMBL" id="EUB53867.1"/>
    </source>
</evidence>
<keyword evidence="1" id="KW-1133">Transmembrane helix</keyword>
<sequence>MSSLLTCGSEQVWTRRAFAVLVATTRLNGGNTMIAKSFNFSLFMVLIDLGLRVLFLSFQISASTTFLYLLGSLHANLLLIMLDAAFPHQSLIPPICLL</sequence>
<dbReference type="CTD" id="36346989"/>
<gene>
    <name evidence="2" type="ORF">EGR_11282</name>
</gene>
<evidence type="ECO:0000313" key="3">
    <source>
        <dbReference type="Proteomes" id="UP000019149"/>
    </source>
</evidence>
<name>W6U6A1_ECHGR</name>
<dbReference type="KEGG" id="egl:EGR_11282"/>
<accession>W6U6A1</accession>
<dbReference type="Proteomes" id="UP000019149">
    <property type="component" value="Unassembled WGS sequence"/>
</dbReference>
<dbReference type="GeneID" id="36346989"/>
<keyword evidence="3" id="KW-1185">Reference proteome</keyword>